<evidence type="ECO:0000313" key="2">
    <source>
        <dbReference type="Proteomes" id="UP000196440"/>
    </source>
</evidence>
<organism evidence="1 2">
    <name type="scientific">Yersinia intermedia</name>
    <dbReference type="NCBI Taxonomy" id="631"/>
    <lineage>
        <taxon>Bacteria</taxon>
        <taxon>Pseudomonadati</taxon>
        <taxon>Pseudomonadota</taxon>
        <taxon>Gammaproteobacteria</taxon>
        <taxon>Enterobacterales</taxon>
        <taxon>Yersiniaceae</taxon>
        <taxon>Yersinia</taxon>
    </lineage>
</organism>
<dbReference type="EMBL" id="NHOI01000033">
    <property type="protein sequence ID" value="OVZ83384.1"/>
    <property type="molecule type" value="Genomic_DNA"/>
</dbReference>
<dbReference type="PROSITE" id="PS51257">
    <property type="entry name" value="PROKAR_LIPOPROTEIN"/>
    <property type="match status" value="1"/>
</dbReference>
<dbReference type="AlphaFoldDB" id="A0A208ZSD1"/>
<dbReference type="Proteomes" id="UP000196440">
    <property type="component" value="Unassembled WGS sequence"/>
</dbReference>
<name>A0A208ZSD1_YERIN</name>
<gene>
    <name evidence="1" type="ORF">CBW57_19065</name>
</gene>
<evidence type="ECO:0000313" key="1">
    <source>
        <dbReference type="EMBL" id="OVZ83384.1"/>
    </source>
</evidence>
<sequence>MTMRKLFLPLVFVLAGCGDNADPADTSIPAKEHSVFSIETDNSVVNRELPFIRQQLPGLDKYAGSFEKLEVSEDSVRTVTTVQFHIKEENNIPVDYIASGHNCFLFISNNVHEVKISKSACQAVLFDKNDVPGGDLIVKLDKENVPMTDDGKAPREGCLKVFSPKPDSDSWTCPRLN</sequence>
<proteinExistence type="predicted"/>
<evidence type="ECO:0008006" key="3">
    <source>
        <dbReference type="Google" id="ProtNLM"/>
    </source>
</evidence>
<reference evidence="1 2" key="1">
    <citation type="submission" date="2017-05" db="EMBL/GenBank/DDBJ databases">
        <title>Whole genome sequencing of Yersinia kristensenii.</title>
        <authorList>
            <person name="Campioni F."/>
        </authorList>
    </citation>
    <scope>NUCLEOTIDE SEQUENCE [LARGE SCALE GENOMIC DNA]</scope>
    <source>
        <strain evidence="1 2">CFSAN060536</strain>
    </source>
</reference>
<accession>A0A208ZSD1</accession>
<protein>
    <recommendedName>
        <fullName evidence="3">Lipoprotein</fullName>
    </recommendedName>
</protein>
<comment type="caution">
    <text evidence="1">The sequence shown here is derived from an EMBL/GenBank/DDBJ whole genome shotgun (WGS) entry which is preliminary data.</text>
</comment>